<dbReference type="GO" id="GO:0005524">
    <property type="term" value="F:ATP binding"/>
    <property type="evidence" value="ECO:0007669"/>
    <property type="project" value="UniProtKB-KW"/>
</dbReference>
<dbReference type="AlphaFoldDB" id="A0A3B0WD63"/>
<dbReference type="InterPro" id="IPR011991">
    <property type="entry name" value="ArsR-like_HTH"/>
</dbReference>
<dbReference type="SUPFAM" id="SSF55874">
    <property type="entry name" value="ATPase domain of HSP90 chaperone/DNA topoisomerase II/histidine kinase"/>
    <property type="match status" value="1"/>
</dbReference>
<dbReference type="SUPFAM" id="SSF46785">
    <property type="entry name" value="Winged helix' DNA-binding domain"/>
    <property type="match status" value="1"/>
</dbReference>
<feature type="domain" description="DUF4325" evidence="2">
    <location>
        <begin position="281"/>
        <end position="334"/>
    </location>
</feature>
<dbReference type="InterPro" id="IPR025474">
    <property type="entry name" value="DUF4325"/>
</dbReference>
<evidence type="ECO:0000259" key="1">
    <source>
        <dbReference type="Pfam" id="PF02518"/>
    </source>
</evidence>
<dbReference type="Gene3D" id="3.30.565.10">
    <property type="entry name" value="Histidine kinase-like ATPase, C-terminal domain"/>
    <property type="match status" value="1"/>
</dbReference>
<organism evidence="3">
    <name type="scientific">hydrothermal vent metagenome</name>
    <dbReference type="NCBI Taxonomy" id="652676"/>
    <lineage>
        <taxon>unclassified sequences</taxon>
        <taxon>metagenomes</taxon>
        <taxon>ecological metagenomes</taxon>
    </lineage>
</organism>
<evidence type="ECO:0000259" key="2">
    <source>
        <dbReference type="Pfam" id="PF14213"/>
    </source>
</evidence>
<name>A0A3B0WD63_9ZZZZ</name>
<dbReference type="Pfam" id="PF14213">
    <property type="entry name" value="DUF4325"/>
    <property type="match status" value="1"/>
</dbReference>
<proteinExistence type="predicted"/>
<gene>
    <name evidence="3" type="ORF">MNBD_GAMMA03-2055</name>
</gene>
<protein>
    <submittedName>
        <fullName evidence="3">ATP-binding region, ATPase-like</fullName>
    </submittedName>
</protein>
<dbReference type="EMBL" id="UOFC01000220">
    <property type="protein sequence ID" value="VAW48627.1"/>
    <property type="molecule type" value="Genomic_DNA"/>
</dbReference>
<reference evidence="3" key="1">
    <citation type="submission" date="2018-06" db="EMBL/GenBank/DDBJ databases">
        <authorList>
            <person name="Zhirakovskaya E."/>
        </authorList>
    </citation>
    <scope>NUCLEOTIDE SEQUENCE</scope>
</reference>
<feature type="domain" description="Histidine kinase/HSP90-like ATPase" evidence="1">
    <location>
        <begin position="111"/>
        <end position="235"/>
    </location>
</feature>
<keyword evidence="3" id="KW-0547">Nucleotide-binding</keyword>
<dbReference type="Gene3D" id="1.10.10.10">
    <property type="entry name" value="Winged helix-like DNA-binding domain superfamily/Winged helix DNA-binding domain"/>
    <property type="match status" value="1"/>
</dbReference>
<dbReference type="InterPro" id="IPR036390">
    <property type="entry name" value="WH_DNA-bd_sf"/>
</dbReference>
<dbReference type="Pfam" id="PF02518">
    <property type="entry name" value="HATPase_c"/>
    <property type="match status" value="1"/>
</dbReference>
<accession>A0A3B0WD63</accession>
<keyword evidence="3" id="KW-0067">ATP-binding</keyword>
<dbReference type="InterPro" id="IPR036388">
    <property type="entry name" value="WH-like_DNA-bd_sf"/>
</dbReference>
<dbReference type="CDD" id="cd00090">
    <property type="entry name" value="HTH_ARSR"/>
    <property type="match status" value="1"/>
</dbReference>
<dbReference type="InterPro" id="IPR036890">
    <property type="entry name" value="HATPase_C_sf"/>
</dbReference>
<evidence type="ECO:0000313" key="3">
    <source>
        <dbReference type="EMBL" id="VAW48627.1"/>
    </source>
</evidence>
<dbReference type="InterPro" id="IPR003594">
    <property type="entry name" value="HATPase_dom"/>
</dbReference>
<sequence>MSTKSRGNIIRRQILRDVAHHPTDIASHIGQIFSISRQAVNKHLKKLVDDDWLEASGTTRNRSYKLGARRKKVMQVALNKDISEHSIYFKEFSWIIEGLPKNIDDIVVYGFTEMLNNAIDHSEGKECFISFSRDKSEICIIISDDGEGIFKRITRLKDLSDEKQALLELHKGKLTTDPENHSGQGVFFTSRMFDNFAIFSHDLVFNHNHEIEIDYFSDEHGHQSQEGTTIVMSISVTSDRIDIGVFEQFTAGEDDDFSFNKTIIPVSMARFDKENLVSRSQAKRLLVRLENFEYVVFDFKNVNSIGQAFADEIFRVYRLRSPSINISHDNANTDVLKMIKRAESDL</sequence>